<evidence type="ECO:0000313" key="5">
    <source>
        <dbReference type="EMBL" id="CUA96316.1"/>
    </source>
</evidence>
<organism evidence="5 6">
    <name type="scientific">Thiomonas bhubaneswarensis</name>
    <dbReference type="NCBI Taxonomy" id="339866"/>
    <lineage>
        <taxon>Bacteria</taxon>
        <taxon>Pseudomonadati</taxon>
        <taxon>Pseudomonadota</taxon>
        <taxon>Betaproteobacteria</taxon>
        <taxon>Burkholderiales</taxon>
        <taxon>Thiomonas</taxon>
    </lineage>
</organism>
<evidence type="ECO:0000256" key="1">
    <source>
        <dbReference type="SAM" id="Coils"/>
    </source>
</evidence>
<evidence type="ECO:0000259" key="4">
    <source>
        <dbReference type="Pfam" id="PF01551"/>
    </source>
</evidence>
<proteinExistence type="predicted"/>
<reference evidence="6" key="1">
    <citation type="submission" date="2015-08" db="EMBL/GenBank/DDBJ databases">
        <authorList>
            <person name="Varghese N."/>
        </authorList>
    </citation>
    <scope>NUCLEOTIDE SEQUENCE [LARGE SCALE GENOMIC DNA]</scope>
    <source>
        <strain evidence="6">DSM 18181</strain>
    </source>
</reference>
<keyword evidence="2" id="KW-0812">Transmembrane</keyword>
<dbReference type="PANTHER" id="PTHR21666">
    <property type="entry name" value="PEPTIDASE-RELATED"/>
    <property type="match status" value="1"/>
</dbReference>
<dbReference type="RefSeq" id="WP_055450242.1">
    <property type="nucleotide sequence ID" value="NZ_CYHF01000004.1"/>
</dbReference>
<dbReference type="OrthoDB" id="9815245at2"/>
<keyword evidence="2" id="KW-0472">Membrane</keyword>
<keyword evidence="2" id="KW-1133">Transmembrane helix</keyword>
<dbReference type="SUPFAM" id="SSF51261">
    <property type="entry name" value="Duplicated hybrid motif"/>
    <property type="match status" value="1"/>
</dbReference>
<evidence type="ECO:0000256" key="3">
    <source>
        <dbReference type="SAM" id="SignalP"/>
    </source>
</evidence>
<keyword evidence="3" id="KW-0732">Signal</keyword>
<feature type="coiled-coil region" evidence="1">
    <location>
        <begin position="78"/>
        <end position="105"/>
    </location>
</feature>
<dbReference type="PANTHER" id="PTHR21666:SF270">
    <property type="entry name" value="MUREIN HYDROLASE ACTIVATOR ENVC"/>
    <property type="match status" value="1"/>
</dbReference>
<feature type="domain" description="M23ase beta-sheet core" evidence="4">
    <location>
        <begin position="220"/>
        <end position="314"/>
    </location>
</feature>
<name>A0A0K6HZR3_9BURK</name>
<dbReference type="Proteomes" id="UP000183649">
    <property type="component" value="Unassembled WGS sequence"/>
</dbReference>
<dbReference type="GO" id="GO:0004222">
    <property type="term" value="F:metalloendopeptidase activity"/>
    <property type="evidence" value="ECO:0007669"/>
    <property type="project" value="TreeGrafter"/>
</dbReference>
<dbReference type="InterPro" id="IPR050570">
    <property type="entry name" value="Cell_wall_metabolism_enzyme"/>
</dbReference>
<dbReference type="AlphaFoldDB" id="A0A0K6HZR3"/>
<dbReference type="EMBL" id="CYHF01000004">
    <property type="protein sequence ID" value="CUA96316.1"/>
    <property type="molecule type" value="Genomic_DNA"/>
</dbReference>
<dbReference type="STRING" id="339866.GCA_001418255_01321"/>
<evidence type="ECO:0000313" key="6">
    <source>
        <dbReference type="Proteomes" id="UP000183649"/>
    </source>
</evidence>
<dbReference type="Gene3D" id="2.70.70.10">
    <property type="entry name" value="Glucose Permease (Domain IIA)"/>
    <property type="match status" value="1"/>
</dbReference>
<evidence type="ECO:0000256" key="2">
    <source>
        <dbReference type="SAM" id="Phobius"/>
    </source>
</evidence>
<protein>
    <submittedName>
        <fullName evidence="5">Peptidase family M23</fullName>
    </submittedName>
</protein>
<accession>A0A0K6HZR3</accession>
<dbReference type="InterPro" id="IPR011055">
    <property type="entry name" value="Dup_hybrid_motif"/>
</dbReference>
<dbReference type="Pfam" id="PF01551">
    <property type="entry name" value="Peptidase_M23"/>
    <property type="match status" value="1"/>
</dbReference>
<dbReference type="InterPro" id="IPR016047">
    <property type="entry name" value="M23ase_b-sheet_dom"/>
</dbReference>
<feature type="signal peptide" evidence="3">
    <location>
        <begin position="1"/>
        <end position="22"/>
    </location>
</feature>
<gene>
    <name evidence="5" type="ORF">Ga0061069_10488</name>
</gene>
<feature type="chain" id="PRO_5005504999" evidence="3">
    <location>
        <begin position="23"/>
        <end position="322"/>
    </location>
</feature>
<keyword evidence="1" id="KW-0175">Coiled coil</keyword>
<keyword evidence="6" id="KW-1185">Reference proteome</keyword>
<dbReference type="FunFam" id="2.70.70.10:FF:000006">
    <property type="entry name" value="M23 family peptidase"/>
    <property type="match status" value="1"/>
</dbReference>
<sequence>MRLPKRPALLSALFGRPANARAAASSRHLEIIITRPGHPAHTLRIDLDALRRGALWIATAALLWLIVTLYMTWSQVSSADAQQRAERLAAQAQAAQAANAHLQAENGAMADSLLALKQRVDTLASTMRGFVQTREKQFPVEDKSLHQGGLAEPMTPGNAAGMVHDEAALIAERLSLLMPQAQHLAAFEAARPMGEPVAGNAEITSDYGLRPNPMGGGIEFHNGIDFGVNIGTPVHATGNGVVESAGWKAGYGNCVVIDHPFGYRSLFGHLSKIMVKPGEAVQRGQVVALSGNSGRSTGPHLHYTLFYGDKTLDPATYLLAQR</sequence>
<feature type="transmembrane region" description="Helical" evidence="2">
    <location>
        <begin position="53"/>
        <end position="73"/>
    </location>
</feature>
<dbReference type="CDD" id="cd12797">
    <property type="entry name" value="M23_peptidase"/>
    <property type="match status" value="1"/>
</dbReference>